<organism evidence="1 2">
    <name type="scientific">Dentiscutata heterogama</name>
    <dbReference type="NCBI Taxonomy" id="1316150"/>
    <lineage>
        <taxon>Eukaryota</taxon>
        <taxon>Fungi</taxon>
        <taxon>Fungi incertae sedis</taxon>
        <taxon>Mucoromycota</taxon>
        <taxon>Glomeromycotina</taxon>
        <taxon>Glomeromycetes</taxon>
        <taxon>Diversisporales</taxon>
        <taxon>Gigasporaceae</taxon>
        <taxon>Dentiscutata</taxon>
    </lineage>
</organism>
<comment type="caution">
    <text evidence="1">The sequence shown here is derived from an EMBL/GenBank/DDBJ whole genome shotgun (WGS) entry which is preliminary data.</text>
</comment>
<reference evidence="1" key="1">
    <citation type="submission" date="2021-06" db="EMBL/GenBank/DDBJ databases">
        <authorList>
            <person name="Kallberg Y."/>
            <person name="Tangrot J."/>
            <person name="Rosling A."/>
        </authorList>
    </citation>
    <scope>NUCLEOTIDE SEQUENCE</scope>
    <source>
        <strain evidence="1">IL203A</strain>
    </source>
</reference>
<name>A0ACA9NXA7_9GLOM</name>
<keyword evidence="2" id="KW-1185">Reference proteome</keyword>
<evidence type="ECO:0000313" key="2">
    <source>
        <dbReference type="Proteomes" id="UP000789702"/>
    </source>
</evidence>
<protein>
    <submittedName>
        <fullName evidence="1">2059_t:CDS:1</fullName>
    </submittedName>
</protein>
<dbReference type="EMBL" id="CAJVPU010020288">
    <property type="protein sequence ID" value="CAG8675943.1"/>
    <property type="molecule type" value="Genomic_DNA"/>
</dbReference>
<sequence>HQILFENTEILALLRKILPIPEDSSSTLAKAEININYDYIYFDEEFDDDVYFDEEVTLLSDKVELSQRSSSN</sequence>
<feature type="non-terminal residue" evidence="1">
    <location>
        <position position="1"/>
    </location>
</feature>
<gene>
    <name evidence="1" type="ORF">DHETER_LOCUS10405</name>
</gene>
<accession>A0ACA9NXA7</accession>
<dbReference type="Proteomes" id="UP000789702">
    <property type="component" value="Unassembled WGS sequence"/>
</dbReference>
<evidence type="ECO:0000313" key="1">
    <source>
        <dbReference type="EMBL" id="CAG8675943.1"/>
    </source>
</evidence>
<proteinExistence type="predicted"/>